<dbReference type="Proteomes" id="UP001499951">
    <property type="component" value="Unassembled WGS sequence"/>
</dbReference>
<dbReference type="SUPFAM" id="SSF110087">
    <property type="entry name" value="DR1885-like metal-binding protein"/>
    <property type="match status" value="1"/>
</dbReference>
<accession>A0ABN1EJE4</accession>
<evidence type="ECO:0000313" key="2">
    <source>
        <dbReference type="Proteomes" id="UP001499951"/>
    </source>
</evidence>
<evidence type="ECO:0008006" key="3">
    <source>
        <dbReference type="Google" id="ProtNLM"/>
    </source>
</evidence>
<comment type="caution">
    <text evidence="1">The sequence shown here is derived from an EMBL/GenBank/DDBJ whole genome shotgun (WGS) entry which is preliminary data.</text>
</comment>
<dbReference type="InterPro" id="IPR058248">
    <property type="entry name" value="Lxx211020-like"/>
</dbReference>
<reference evidence="1 2" key="1">
    <citation type="journal article" date="2019" name="Int. J. Syst. Evol. Microbiol.">
        <title>The Global Catalogue of Microorganisms (GCM) 10K type strain sequencing project: providing services to taxonomists for standard genome sequencing and annotation.</title>
        <authorList>
            <consortium name="The Broad Institute Genomics Platform"/>
            <consortium name="The Broad Institute Genome Sequencing Center for Infectious Disease"/>
            <person name="Wu L."/>
            <person name="Ma J."/>
        </authorList>
    </citation>
    <scope>NUCLEOTIDE SEQUENCE [LARGE SCALE GENOMIC DNA]</scope>
    <source>
        <strain evidence="1 2">JCM 15089</strain>
    </source>
</reference>
<gene>
    <name evidence="1" type="ORF">GCM10008942_15550</name>
</gene>
<dbReference type="PANTHER" id="PTHR36302">
    <property type="entry name" value="BLR7088 PROTEIN"/>
    <property type="match status" value="1"/>
</dbReference>
<dbReference type="Gene3D" id="2.60.40.1890">
    <property type="entry name" value="PCu(A)C copper chaperone"/>
    <property type="match status" value="1"/>
</dbReference>
<dbReference type="Pfam" id="PF04314">
    <property type="entry name" value="PCuAC"/>
    <property type="match status" value="1"/>
</dbReference>
<proteinExistence type="predicted"/>
<dbReference type="PANTHER" id="PTHR36302:SF1">
    <property type="entry name" value="COPPER CHAPERONE PCU(A)C"/>
    <property type="match status" value="1"/>
</dbReference>
<dbReference type="InterPro" id="IPR036182">
    <property type="entry name" value="PCuAC_sf"/>
</dbReference>
<organism evidence="1 2">
    <name type="scientific">Rhizomicrobium electricum</name>
    <dbReference type="NCBI Taxonomy" id="480070"/>
    <lineage>
        <taxon>Bacteria</taxon>
        <taxon>Pseudomonadati</taxon>
        <taxon>Pseudomonadota</taxon>
        <taxon>Alphaproteobacteria</taxon>
        <taxon>Micropepsales</taxon>
        <taxon>Micropepsaceae</taxon>
        <taxon>Rhizomicrobium</taxon>
    </lineage>
</organism>
<protein>
    <recommendedName>
        <fullName evidence="3">Copper chaperone PCu(A)C</fullName>
    </recommendedName>
</protein>
<sequence>MPATPKLADAIPHDIAGLAMIQRLFTIVLLSAGLAGAAVAAPSVSNAWIRAMPGALPAGGYFTLANPGPKPVTLIAAQSPACGSLMLHMTHTMGGMTHMMPVDKVDVPAGGSFEFKPGSYHLMCMEPKALKPGTTVPVTLKFADGTSLTASFAVKNATGK</sequence>
<keyword evidence="2" id="KW-1185">Reference proteome</keyword>
<evidence type="ECO:0000313" key="1">
    <source>
        <dbReference type="EMBL" id="GAA0567906.1"/>
    </source>
</evidence>
<name>A0ABN1EJE4_9PROT</name>
<dbReference type="InterPro" id="IPR007410">
    <property type="entry name" value="LpqE-like"/>
</dbReference>
<dbReference type="EMBL" id="BAAADD010000004">
    <property type="protein sequence ID" value="GAA0567906.1"/>
    <property type="molecule type" value="Genomic_DNA"/>
</dbReference>